<accession>A0A835YCE8</accession>
<dbReference type="GO" id="GO:0005524">
    <property type="term" value="F:ATP binding"/>
    <property type="evidence" value="ECO:0007669"/>
    <property type="project" value="InterPro"/>
</dbReference>
<feature type="region of interest" description="Disordered" evidence="1">
    <location>
        <begin position="316"/>
        <end position="383"/>
    </location>
</feature>
<feature type="compositionally biased region" description="Polar residues" evidence="1">
    <location>
        <begin position="346"/>
        <end position="361"/>
    </location>
</feature>
<protein>
    <recommendedName>
        <fullName evidence="2">Protein kinase domain-containing protein</fullName>
    </recommendedName>
</protein>
<feature type="region of interest" description="Disordered" evidence="1">
    <location>
        <begin position="1641"/>
        <end position="1732"/>
    </location>
</feature>
<dbReference type="PANTHER" id="PTHR44329">
    <property type="entry name" value="SERINE/THREONINE-PROTEIN KINASE TNNI3K-RELATED"/>
    <property type="match status" value="1"/>
</dbReference>
<dbReference type="Pfam" id="PF07714">
    <property type="entry name" value="PK_Tyr_Ser-Thr"/>
    <property type="match status" value="1"/>
</dbReference>
<proteinExistence type="predicted"/>
<dbReference type="GO" id="GO:0004674">
    <property type="term" value="F:protein serine/threonine kinase activity"/>
    <property type="evidence" value="ECO:0007669"/>
    <property type="project" value="TreeGrafter"/>
</dbReference>
<evidence type="ECO:0000259" key="2">
    <source>
        <dbReference type="PROSITE" id="PS50011"/>
    </source>
</evidence>
<dbReference type="SUPFAM" id="SSF56112">
    <property type="entry name" value="Protein kinase-like (PK-like)"/>
    <property type="match status" value="1"/>
</dbReference>
<dbReference type="SMART" id="SM00220">
    <property type="entry name" value="S_TKc"/>
    <property type="match status" value="1"/>
</dbReference>
<feature type="region of interest" description="Disordered" evidence="1">
    <location>
        <begin position="470"/>
        <end position="499"/>
    </location>
</feature>
<evidence type="ECO:0000313" key="3">
    <source>
        <dbReference type="EMBL" id="KAG2496295.1"/>
    </source>
</evidence>
<evidence type="ECO:0000313" key="4">
    <source>
        <dbReference type="Proteomes" id="UP000612055"/>
    </source>
</evidence>
<feature type="region of interest" description="Disordered" evidence="1">
    <location>
        <begin position="1449"/>
        <end position="1535"/>
    </location>
</feature>
<keyword evidence="4" id="KW-1185">Reference proteome</keyword>
<reference evidence="3" key="1">
    <citation type="journal article" date="2020" name="bioRxiv">
        <title>Comparative genomics of Chlamydomonas.</title>
        <authorList>
            <person name="Craig R.J."/>
            <person name="Hasan A.R."/>
            <person name="Ness R.W."/>
            <person name="Keightley P.D."/>
        </authorList>
    </citation>
    <scope>NUCLEOTIDE SEQUENCE</scope>
    <source>
        <strain evidence="3">CCAP 11/70</strain>
    </source>
</reference>
<organism evidence="3 4">
    <name type="scientific">Edaphochlamys debaryana</name>
    <dbReference type="NCBI Taxonomy" id="47281"/>
    <lineage>
        <taxon>Eukaryota</taxon>
        <taxon>Viridiplantae</taxon>
        <taxon>Chlorophyta</taxon>
        <taxon>core chlorophytes</taxon>
        <taxon>Chlorophyceae</taxon>
        <taxon>CS clade</taxon>
        <taxon>Chlamydomonadales</taxon>
        <taxon>Chlamydomonadales incertae sedis</taxon>
        <taxon>Edaphochlamys</taxon>
    </lineage>
</organism>
<sequence length="1732" mass="173716">MDELVELSKFLSVGLLAGASELAVLQTAVDTAGQLHRACTVNEAVALLVEGLRAGLRQASKLELEVLPAVAFRSAGVAAFFQAEHVPPSPSLAALPSTLHTGVAAASFNDPLAAVRLLTQGTSQANASLSRPTSRSLVVRWLADEVPYGGMGSGSPLPSVTGPSATLLGGVSGSGVEAALPVRQLQRHPTGNASTLPAPAGTFAMARTSARVLPSGNSGGAGGGGPGADFCRASSPALLPPLGGLGSGTPLGGLGSLRVRALTSSMAQTLLVQQLDGAAPVAVAGAGGCGSGAATPSASAAAARVSMSLRGMGSGVVLSTGGPRTSGGSGATPGLLGPKLSGLGRQLSQGQTPCHVQSLGHNSAPGPGPGQAHSQTQAQSQAPGQGLGWAAVVPNVATFLGLSDERQPYKDVIIVQRLLKHTRANSLVMVVSGSVAASPVSFASTSVAAMTSDAATRVLTPCATTATTTLAAATHRSEPSNHGRNSSQGHGERCRRSSHDRVLNSFRGHSSTALPVVQHAQASGAGSHPACEAPAGPFVLPVPDPLNLMAEAEDAGEEDSDAFCNSFEAPGPSASVAAASAALPTIASNIRSGVSVSAGTAGGSVSGVTPVQSSFHGPALPPAAVQSSRRLSYLPCYQGGSMSSAVTQHHPVGSLACMSGLPPATLAFYLVSPESVPRVILEQVAESARQLLQVLHRPFCTALTGPAICAEWGRFVSMVLSSGRGGAQSTAGAGGNMATSITMRHVSPLPTPCARPRSGAAHIHAGHPQTGAPHALQPGSATGAAAAAGPGACGAGSGLGSGTGSGWQMDGAVAGHSAGLAAAAAGMTAQSGNLLFRSTHTRASSDVGEDTGVSVTLDAVTGANTGTLSMMISSIRDALSTVQLDRLPDCRRASQEDIFSLRLLKVIGRGGQGMVFQGQLYNSIVAVKVIPTAEEPDPLPGDAALSSTAVASAATAAPGTPSAAGSAPVFPSGAAGVLSAGAAGLGGGCPAERTPSQSALPDLLKQQQRHKRWLVRDALEVAVTSAISHPHVVQVLNFFTDAVVVEYTNEQGRYRLIPRDDANPTAKGFSNTAIVMEYCDAGTLKHAVDAGIFNLIGPPPPSQAPGLTAAPPSALVNYVALLTSLLEVASGLRHLHEHRLAHCDIKPSNVLLRSCATDTRGWTCKLSDFGCVRLMTDVDPVSGRPVLQCLSPVGSLSYMAPEAMLRDSTLDASIDVYSFGMMMWECAMGQLPHMGVPPTQLPGLVRRGLRPSFHPRIPYDYRSLASQCWTHDPRRRPSAATLVQMLQRMLAAAFDEALMEAQHAQQAYHAAAAASAAAAMAAAQQPLTPHPHSSLGVAGVPTGSPHVGPMQGPGFGIQGPTGSPKTSPRSQPGEAVGGGAAGGFGGIAAAAAAPLVSASASGGTPSAWAPIMGPGPGAGLSQGASHHPIGRFFSGAMSTGSTGVRRELGRSQSHLVQRPAESLPQFPQPGGMLHRPVHMMTPSVTPPVLLHQPQTATQPPPQQQAQPQQPQPQPQAEGQPADPGSHMPSLGVASSGAGALSFAGAAAGAGGAAAELPHSLLLSGQPGSEAAAAALLAQGAPLSRARPRVSSANSYVPPAGATTAATPRIYRSSASAVGYTQVQQGSHAFASSGPAAAGFGAGAGSGAQHAQHATVGPQATAQHGSHSSQLSSGRWSRLRVSSQREIQADGTDGTGLGSHSGHAAELSAGVKASPSSAEPLPPLPSLSEANTS</sequence>
<dbReference type="PROSITE" id="PS50011">
    <property type="entry name" value="PROTEIN_KINASE_DOM"/>
    <property type="match status" value="1"/>
</dbReference>
<dbReference type="InterPro" id="IPR011009">
    <property type="entry name" value="Kinase-like_dom_sf"/>
</dbReference>
<name>A0A835YCE8_9CHLO</name>
<feature type="compositionally biased region" description="Polar residues" evidence="1">
    <location>
        <begin position="1360"/>
        <end position="1370"/>
    </location>
</feature>
<feature type="compositionally biased region" description="Low complexity" evidence="1">
    <location>
        <begin position="1662"/>
        <end position="1675"/>
    </location>
</feature>
<dbReference type="InterPro" id="IPR001245">
    <property type="entry name" value="Ser-Thr/Tyr_kinase_cat_dom"/>
</dbReference>
<dbReference type="InterPro" id="IPR008271">
    <property type="entry name" value="Ser/Thr_kinase_AS"/>
</dbReference>
<feature type="domain" description="Protein kinase" evidence="2">
    <location>
        <begin position="901"/>
        <end position="1290"/>
    </location>
</feature>
<feature type="region of interest" description="Disordered" evidence="1">
    <location>
        <begin position="754"/>
        <end position="783"/>
    </location>
</feature>
<feature type="compositionally biased region" description="Low complexity" evidence="1">
    <location>
        <begin position="332"/>
        <end position="344"/>
    </location>
</feature>
<comment type="caution">
    <text evidence="3">The sequence shown here is derived from an EMBL/GenBank/DDBJ whole genome shotgun (WGS) entry which is preliminary data.</text>
</comment>
<evidence type="ECO:0000256" key="1">
    <source>
        <dbReference type="SAM" id="MobiDB-lite"/>
    </source>
</evidence>
<dbReference type="InterPro" id="IPR051681">
    <property type="entry name" value="Ser/Thr_Kinases-Pseudokinases"/>
</dbReference>
<feature type="compositionally biased region" description="Low complexity" evidence="1">
    <location>
        <begin position="1492"/>
        <end position="1508"/>
    </location>
</feature>
<dbReference type="Proteomes" id="UP000612055">
    <property type="component" value="Unassembled WGS sequence"/>
</dbReference>
<dbReference type="InterPro" id="IPR000719">
    <property type="entry name" value="Prot_kinase_dom"/>
</dbReference>
<dbReference type="PANTHER" id="PTHR44329:SF289">
    <property type="entry name" value="SERINE_THREONINE-PROTEIN KINASE VIK"/>
    <property type="match status" value="1"/>
</dbReference>
<feature type="compositionally biased region" description="Low complexity" evidence="1">
    <location>
        <begin position="371"/>
        <end position="382"/>
    </location>
</feature>
<dbReference type="PROSITE" id="PS00108">
    <property type="entry name" value="PROTEIN_KINASE_ST"/>
    <property type="match status" value="1"/>
</dbReference>
<gene>
    <name evidence="3" type="ORF">HYH03_005528</name>
</gene>
<dbReference type="OrthoDB" id="538877at2759"/>
<dbReference type="EMBL" id="JAEHOE010000019">
    <property type="protein sequence ID" value="KAG2496295.1"/>
    <property type="molecule type" value="Genomic_DNA"/>
</dbReference>
<feature type="region of interest" description="Disordered" evidence="1">
    <location>
        <begin position="1324"/>
        <end position="1378"/>
    </location>
</feature>
<feature type="compositionally biased region" description="Basic and acidic residues" evidence="1">
    <location>
        <begin position="490"/>
        <end position="499"/>
    </location>
</feature>
<dbReference type="Gene3D" id="1.10.510.10">
    <property type="entry name" value="Transferase(Phosphotransferase) domain 1"/>
    <property type="match status" value="1"/>
</dbReference>